<dbReference type="EMBL" id="BAABHY010000006">
    <property type="protein sequence ID" value="GAA5113591.1"/>
    <property type="molecule type" value="Genomic_DNA"/>
</dbReference>
<reference evidence="2" key="1">
    <citation type="journal article" date="2019" name="Int. J. Syst. Evol. Microbiol.">
        <title>The Global Catalogue of Microorganisms (GCM) 10K type strain sequencing project: providing services to taxonomists for standard genome sequencing and annotation.</title>
        <authorList>
            <consortium name="The Broad Institute Genomics Platform"/>
            <consortium name="The Broad Institute Genome Sequencing Center for Infectious Disease"/>
            <person name="Wu L."/>
            <person name="Ma J."/>
        </authorList>
    </citation>
    <scope>NUCLEOTIDE SEQUENCE [LARGE SCALE GENOMIC DNA]</scope>
    <source>
        <strain evidence="2">JCM 18050</strain>
    </source>
</reference>
<evidence type="ECO:0000313" key="1">
    <source>
        <dbReference type="EMBL" id="GAA5113591.1"/>
    </source>
</evidence>
<dbReference type="InterPro" id="IPR011044">
    <property type="entry name" value="Quino_amine_DH_bsu"/>
</dbReference>
<dbReference type="SUPFAM" id="SSF50969">
    <property type="entry name" value="YVTN repeat-like/Quinoprotein amine dehydrogenase"/>
    <property type="match status" value="1"/>
</dbReference>
<evidence type="ECO:0000313" key="2">
    <source>
        <dbReference type="Proteomes" id="UP001500171"/>
    </source>
</evidence>
<protein>
    <submittedName>
        <fullName evidence="1">Uncharacterized protein</fullName>
    </submittedName>
</protein>
<proteinExistence type="predicted"/>
<dbReference type="RefSeq" id="WP_345492171.1">
    <property type="nucleotide sequence ID" value="NZ_BAABHY010000006.1"/>
</dbReference>
<sequence>MELAKIHSDNRQRLATLLNKIANKDQPLGWKTVTTLAVGGLLEIGFSKVNHQLLIISSSGRSLINCINGEKVARDYEEDGDWYNPINLTCQGIGPIADETLLIAGLHGGGLPTCNQYGESLELVSLHWPVNDIYFCPAGKSIFSERHQTDCYRIFSDDVRCFGFSWHGEFIAIATSSDVTIWRRG</sequence>
<keyword evidence="2" id="KW-1185">Reference proteome</keyword>
<name>A0ABP9NEJ5_9GAMM</name>
<accession>A0ABP9NEJ5</accession>
<dbReference type="Proteomes" id="UP001500171">
    <property type="component" value="Unassembled WGS sequence"/>
</dbReference>
<comment type="caution">
    <text evidence="1">The sequence shown here is derived from an EMBL/GenBank/DDBJ whole genome shotgun (WGS) entry which is preliminary data.</text>
</comment>
<gene>
    <name evidence="1" type="ORF">GCM10023211_21950</name>
</gene>
<organism evidence="1 2">
    <name type="scientific">Orbus sasakiae</name>
    <dbReference type="NCBI Taxonomy" id="1078475"/>
    <lineage>
        <taxon>Bacteria</taxon>
        <taxon>Pseudomonadati</taxon>
        <taxon>Pseudomonadota</taxon>
        <taxon>Gammaproteobacteria</taxon>
        <taxon>Orbales</taxon>
        <taxon>Orbaceae</taxon>
        <taxon>Orbus</taxon>
    </lineage>
</organism>